<dbReference type="AlphaFoldDB" id="A0A9W6ZWH3"/>
<evidence type="ECO:0000313" key="5">
    <source>
        <dbReference type="Proteomes" id="UP001165085"/>
    </source>
</evidence>
<evidence type="ECO:0000259" key="3">
    <source>
        <dbReference type="Pfam" id="PF12770"/>
    </source>
</evidence>
<feature type="region of interest" description="Disordered" evidence="1">
    <location>
        <begin position="104"/>
        <end position="129"/>
    </location>
</feature>
<evidence type="ECO:0000259" key="2">
    <source>
        <dbReference type="Pfam" id="PF00017"/>
    </source>
</evidence>
<dbReference type="Pfam" id="PF00017">
    <property type="entry name" value="SH2"/>
    <property type="match status" value="1"/>
</dbReference>
<dbReference type="OrthoDB" id="10003345at2759"/>
<dbReference type="SUPFAM" id="SSF52540">
    <property type="entry name" value="P-loop containing nucleoside triphosphate hydrolases"/>
    <property type="match status" value="1"/>
</dbReference>
<dbReference type="Gene3D" id="3.30.505.10">
    <property type="entry name" value="SH2 domain"/>
    <property type="match status" value="1"/>
</dbReference>
<dbReference type="EMBL" id="BRXY01000073">
    <property type="protein sequence ID" value="GMH61707.1"/>
    <property type="molecule type" value="Genomic_DNA"/>
</dbReference>
<evidence type="ECO:0000256" key="1">
    <source>
        <dbReference type="SAM" id="MobiDB-lite"/>
    </source>
</evidence>
<dbReference type="Gene3D" id="3.40.50.300">
    <property type="entry name" value="P-loop containing nucleotide triphosphate hydrolases"/>
    <property type="match status" value="1"/>
</dbReference>
<dbReference type="Pfam" id="PF12770">
    <property type="entry name" value="CHAT"/>
    <property type="match status" value="1"/>
</dbReference>
<gene>
    <name evidence="4" type="ORF">TrST_g13005</name>
</gene>
<feature type="domain" description="SH2" evidence="2">
    <location>
        <begin position="780"/>
        <end position="817"/>
    </location>
</feature>
<dbReference type="Proteomes" id="UP001165085">
    <property type="component" value="Unassembled WGS sequence"/>
</dbReference>
<reference evidence="5" key="1">
    <citation type="journal article" date="2023" name="Commun. Biol.">
        <title>Genome analysis of Parmales, the sister group of diatoms, reveals the evolutionary specialization of diatoms from phago-mixotrophs to photoautotrophs.</title>
        <authorList>
            <person name="Ban H."/>
            <person name="Sato S."/>
            <person name="Yoshikawa S."/>
            <person name="Yamada K."/>
            <person name="Nakamura Y."/>
            <person name="Ichinomiya M."/>
            <person name="Sato N."/>
            <person name="Blanc-Mathieu R."/>
            <person name="Endo H."/>
            <person name="Kuwata A."/>
            <person name="Ogata H."/>
        </authorList>
    </citation>
    <scope>NUCLEOTIDE SEQUENCE [LARGE SCALE GENOMIC DNA]</scope>
    <source>
        <strain evidence="5">NIES 3701</strain>
    </source>
</reference>
<evidence type="ECO:0000313" key="4">
    <source>
        <dbReference type="EMBL" id="GMH61707.1"/>
    </source>
</evidence>
<feature type="compositionally biased region" description="Polar residues" evidence="1">
    <location>
        <begin position="1"/>
        <end position="16"/>
    </location>
</feature>
<dbReference type="SUPFAM" id="SSF55550">
    <property type="entry name" value="SH2 domain"/>
    <property type="match status" value="1"/>
</dbReference>
<evidence type="ECO:0008006" key="6">
    <source>
        <dbReference type="Google" id="ProtNLM"/>
    </source>
</evidence>
<dbReference type="InterPro" id="IPR000980">
    <property type="entry name" value="SH2"/>
</dbReference>
<dbReference type="InterPro" id="IPR036860">
    <property type="entry name" value="SH2_dom_sf"/>
</dbReference>
<keyword evidence="5" id="KW-1185">Reference proteome</keyword>
<comment type="caution">
    <text evidence="4">The sequence shown here is derived from an EMBL/GenBank/DDBJ whole genome shotgun (WGS) entry which is preliminary data.</text>
</comment>
<accession>A0A9W6ZWH3</accession>
<sequence length="883" mass="95993">MNKQLSSDFESRNSTPLPRVLPPSCNRSQLKPFRTDLNLSMNSLRFTAQLPKISLPFESTLDSMQFDSSDAAAWLSAMTPGIAPARPTTPSRNPLFAVLQSDPLIPLESSSPPTPPPSATTPPPPDLVSHVSSVDVTKAVESNAHPPLSLAQESVSIKKSLEDAIKARNGLAMDYSCQPCSPSSLLTVITDTPNLTILHYSGHGTDTFLTLENDDGSTVPVEREGLSSVLAKRRGGSLKLVFVSACQSSSIATCFVSAGIPHVIAVDSNTFILDNIARTFAETFYSSLIAGGSVESAYEVARDRSMLENRHSETNVGEDVTKQFLLLGEGDHSEVMFPAEEEERAGPVEFRDISPPLLPSSVPPPNSNTVNHRTTIHKVYSKIVSALTVVDSPRLISLTGQAGIGKTQIALFALRYLRERAHRFNLAAVYNADLLGHVGGSGRRRKHRCKETFEDIIRSAINPRATSFAQAVSEVTQRSVILIDGCDVWLSSSTFRFGNAVANLVKICPLLVVVATGRNGLFEKLVDVGEGWGGPNSQRISQRCYCQETVIRIPPLSNYHAATLLTHRCPRNFDASEMYGGLFVDFDEGNALQALSENSIVKAIGGLPETIEEVAAQLVDLNLVADSNKILNLVIPKAKSRGRCMAAWKSACGKIGIEWGKWSDVGYWLARDFDEVRLLRGRKGKRRLSVKCLEIMSAKFAIHGSSNGYIEESKFFGELWTWWGGIVGAVARCGDLWDVVLRLPDAAGTIRRPSGLSHNPYGGNDENFYLQAVPDEYAIMGFVERDEALRLLGGKKVGTFLIRFSNEAGCLAITWVRVAGASVSGAGGTGGGEITSVLLKPSRKSYGGWEVNGVYYETLGKLIMSIDELKLVYPNVLKEDVFK</sequence>
<dbReference type="InterPro" id="IPR027417">
    <property type="entry name" value="P-loop_NTPase"/>
</dbReference>
<proteinExistence type="predicted"/>
<organism evidence="4 5">
    <name type="scientific">Triparma strigata</name>
    <dbReference type="NCBI Taxonomy" id="1606541"/>
    <lineage>
        <taxon>Eukaryota</taxon>
        <taxon>Sar</taxon>
        <taxon>Stramenopiles</taxon>
        <taxon>Ochrophyta</taxon>
        <taxon>Bolidophyceae</taxon>
        <taxon>Parmales</taxon>
        <taxon>Triparmaceae</taxon>
        <taxon>Triparma</taxon>
    </lineage>
</organism>
<feature type="region of interest" description="Disordered" evidence="1">
    <location>
        <begin position="1"/>
        <end position="28"/>
    </location>
</feature>
<feature type="domain" description="CHAT" evidence="3">
    <location>
        <begin position="181"/>
        <end position="309"/>
    </location>
</feature>
<protein>
    <recommendedName>
        <fullName evidence="6">SH2 domain-containing protein</fullName>
    </recommendedName>
</protein>
<name>A0A9W6ZWH3_9STRA</name>
<feature type="compositionally biased region" description="Pro residues" evidence="1">
    <location>
        <begin position="112"/>
        <end position="126"/>
    </location>
</feature>
<dbReference type="InterPro" id="IPR024983">
    <property type="entry name" value="CHAT_dom"/>
</dbReference>